<reference evidence="1 2" key="1">
    <citation type="submission" date="2017-07" db="EMBL/GenBank/DDBJ databases">
        <title>The Complete Genome of Streptomyces asterosporus-ZSY.</title>
        <authorList>
            <person name="Zhang S."/>
        </authorList>
    </citation>
    <scope>NUCLEOTIDE SEQUENCE [LARGE SCALE GENOMIC DNA]</scope>
    <source>
        <strain evidence="1 2">DSM 41452</strain>
    </source>
</reference>
<protein>
    <submittedName>
        <fullName evidence="1">Uncharacterized protein</fullName>
    </submittedName>
</protein>
<dbReference type="AlphaFoldDB" id="A0A514JLN4"/>
<dbReference type="KEGG" id="sast:CD934_05815"/>
<dbReference type="SUPFAM" id="SSF101898">
    <property type="entry name" value="NHL repeat"/>
    <property type="match status" value="1"/>
</dbReference>
<dbReference type="Proteomes" id="UP000316215">
    <property type="component" value="Chromosome"/>
</dbReference>
<dbReference type="EMBL" id="CP022310">
    <property type="protein sequence ID" value="QDI68235.1"/>
    <property type="molecule type" value="Genomic_DNA"/>
</dbReference>
<proteinExistence type="predicted"/>
<name>A0A514JLN4_9ACTN</name>
<accession>A0A514JLN4</accession>
<evidence type="ECO:0000313" key="2">
    <source>
        <dbReference type="Proteomes" id="UP000316215"/>
    </source>
</evidence>
<evidence type="ECO:0000313" key="1">
    <source>
        <dbReference type="EMBL" id="QDI68235.1"/>
    </source>
</evidence>
<sequence>MPRQYDHQKVLATTVDAWGRTLWLICLDAELRPRAYGRPYPEPRTCPYDALLVIDNDGAVREQLLRDMSLRVTHFDALPNGRFVVQGYNGAGDRNAQIYGTDGRRRRSFAMGRAVEYLMADRRHHVWSAYFDEGVYSDPISAAGLVRWDSGGNHQWEYSPPKGVEYIDTVYALNVDDGVAWATYYPTFPLLEVRTDGGIRLRRTPVVAPAGMAVHGEHVTMLGGNRQSDRLHRCRLTESEAVLVEEARLTLPNGAPLKRYARPVGRGRHLYLRGTSPRQWYMTDAQAASRPAT</sequence>
<gene>
    <name evidence="1" type="ORF">CD934_05815</name>
</gene>
<keyword evidence="2" id="KW-1185">Reference proteome</keyword>
<organism evidence="1 2">
    <name type="scientific">Streptomyces calvus</name>
    <dbReference type="NCBI Taxonomy" id="67282"/>
    <lineage>
        <taxon>Bacteria</taxon>
        <taxon>Bacillati</taxon>
        <taxon>Actinomycetota</taxon>
        <taxon>Actinomycetes</taxon>
        <taxon>Kitasatosporales</taxon>
        <taxon>Streptomycetaceae</taxon>
        <taxon>Streptomyces</taxon>
    </lineage>
</organism>